<evidence type="ECO:0000313" key="4">
    <source>
        <dbReference type="Proteomes" id="UP001501638"/>
    </source>
</evidence>
<dbReference type="PROSITE" id="PS00086">
    <property type="entry name" value="CYTOCHROME_P450"/>
    <property type="match status" value="1"/>
</dbReference>
<reference evidence="3 4" key="1">
    <citation type="journal article" date="2019" name="Int. J. Syst. Evol. Microbiol.">
        <title>The Global Catalogue of Microorganisms (GCM) 10K type strain sequencing project: providing services to taxonomists for standard genome sequencing and annotation.</title>
        <authorList>
            <consortium name="The Broad Institute Genomics Platform"/>
            <consortium name="The Broad Institute Genome Sequencing Center for Infectious Disease"/>
            <person name="Wu L."/>
            <person name="Ma J."/>
        </authorList>
    </citation>
    <scope>NUCLEOTIDE SEQUENCE [LARGE SCALE GENOMIC DNA]</scope>
    <source>
        <strain evidence="3 4">JCM 6305</strain>
    </source>
</reference>
<keyword evidence="2" id="KW-0479">Metal-binding</keyword>
<keyword evidence="4" id="KW-1185">Reference proteome</keyword>
<dbReference type="InterPro" id="IPR017972">
    <property type="entry name" value="Cyt_P450_CS"/>
</dbReference>
<gene>
    <name evidence="3" type="ORF">GCM10010405_07900</name>
</gene>
<dbReference type="InterPro" id="IPR001128">
    <property type="entry name" value="Cyt_P450"/>
</dbReference>
<dbReference type="PANTHER" id="PTHR46696:SF1">
    <property type="entry name" value="CYTOCHROME P450 YJIB-RELATED"/>
    <property type="match status" value="1"/>
</dbReference>
<dbReference type="InterPro" id="IPR002397">
    <property type="entry name" value="Cyt_P450_B"/>
</dbReference>
<dbReference type="SUPFAM" id="SSF48264">
    <property type="entry name" value="Cytochrome P450"/>
    <property type="match status" value="1"/>
</dbReference>
<keyword evidence="2" id="KW-0503">Monooxygenase</keyword>
<dbReference type="EMBL" id="BAAASZ010000006">
    <property type="protein sequence ID" value="GAA2427728.1"/>
    <property type="molecule type" value="Genomic_DNA"/>
</dbReference>
<dbReference type="PANTHER" id="PTHR46696">
    <property type="entry name" value="P450, PUTATIVE (EUROFUNG)-RELATED"/>
    <property type="match status" value="1"/>
</dbReference>
<sequence length="409" mass="45023">MRSPTVPVVLDPSGRDVLGEADRLRSRGHVVPVELPGGVTAWAATGCEAARRLMLDPRVSKDAHRHWPAWIDGEVDESWPLAMWVSVRNMLTTYGEDHARLRRPVARVFTARRTAELRPRVEAITAELLDRIAALPPDRPVDLREEWALRLPVRVIYELLGVADHAHDRLRHLIDHLLKTSATAQEAADNQRELYAALSELVAARRAAPGPDLISDLIAACDGDAGLDEKELIDTVLLVIGAGYETTTNLLDQAVFSLLTHPEQLELVRTGRATWDDVIEETLRARPPIANIPLRYAVEDIEVAGVVIRKGDPIVVSLAAAGRDPDVHGADAGRFDITRPTRADHVAFGHGVHHCPGRPLARMEAAVALPALFDRFPRLTLAVPPEELRPLESFISNGHRALPVRPYGP</sequence>
<name>A0ABN3JDG4_9ACTN</name>
<comment type="caution">
    <text evidence="3">The sequence shown here is derived from an EMBL/GenBank/DDBJ whole genome shotgun (WGS) entry which is preliminary data.</text>
</comment>
<dbReference type="RefSeq" id="WP_344320622.1">
    <property type="nucleotide sequence ID" value="NZ_BAAASZ010000006.1"/>
</dbReference>
<keyword evidence="2" id="KW-0349">Heme</keyword>
<dbReference type="Gene3D" id="1.10.630.10">
    <property type="entry name" value="Cytochrome P450"/>
    <property type="match status" value="1"/>
</dbReference>
<dbReference type="InterPro" id="IPR036396">
    <property type="entry name" value="Cyt_P450_sf"/>
</dbReference>
<dbReference type="Pfam" id="PF00067">
    <property type="entry name" value="p450"/>
    <property type="match status" value="2"/>
</dbReference>
<organism evidence="3 4">
    <name type="scientific">Streptomyces macrosporus</name>
    <dbReference type="NCBI Taxonomy" id="44032"/>
    <lineage>
        <taxon>Bacteria</taxon>
        <taxon>Bacillati</taxon>
        <taxon>Actinomycetota</taxon>
        <taxon>Actinomycetes</taxon>
        <taxon>Kitasatosporales</taxon>
        <taxon>Streptomycetaceae</taxon>
        <taxon>Streptomyces</taxon>
    </lineage>
</organism>
<evidence type="ECO:0000256" key="2">
    <source>
        <dbReference type="RuleBase" id="RU000461"/>
    </source>
</evidence>
<accession>A0ABN3JDG4</accession>
<dbReference type="Proteomes" id="UP001501638">
    <property type="component" value="Unassembled WGS sequence"/>
</dbReference>
<dbReference type="PRINTS" id="PR00385">
    <property type="entry name" value="P450"/>
</dbReference>
<protein>
    <submittedName>
        <fullName evidence="3">Cytochrome P450</fullName>
    </submittedName>
</protein>
<evidence type="ECO:0000313" key="3">
    <source>
        <dbReference type="EMBL" id="GAA2427728.1"/>
    </source>
</evidence>
<evidence type="ECO:0000256" key="1">
    <source>
        <dbReference type="ARBA" id="ARBA00010617"/>
    </source>
</evidence>
<dbReference type="CDD" id="cd11029">
    <property type="entry name" value="CYP107-like"/>
    <property type="match status" value="1"/>
</dbReference>
<keyword evidence="2" id="KW-0408">Iron</keyword>
<proteinExistence type="inferred from homology"/>
<dbReference type="PRINTS" id="PR00359">
    <property type="entry name" value="BP450"/>
</dbReference>
<comment type="similarity">
    <text evidence="1 2">Belongs to the cytochrome P450 family.</text>
</comment>
<keyword evidence="2" id="KW-0560">Oxidoreductase</keyword>